<dbReference type="RefSeq" id="XP_064851532.1">
    <property type="nucleotide sequence ID" value="XM_064995460.1"/>
</dbReference>
<reference evidence="2 3" key="1">
    <citation type="journal article" date="2023" name="Elife">
        <title>Identification of key yeast species and microbe-microbe interactions impacting larval growth of Drosophila in the wild.</title>
        <authorList>
            <person name="Mure A."/>
            <person name="Sugiura Y."/>
            <person name="Maeda R."/>
            <person name="Honda K."/>
            <person name="Sakurai N."/>
            <person name="Takahashi Y."/>
            <person name="Watada M."/>
            <person name="Katoh T."/>
            <person name="Gotoh A."/>
            <person name="Gotoh Y."/>
            <person name="Taniguchi I."/>
            <person name="Nakamura K."/>
            <person name="Hayashi T."/>
            <person name="Katayama T."/>
            <person name="Uemura T."/>
            <person name="Hattori Y."/>
        </authorList>
    </citation>
    <scope>NUCLEOTIDE SEQUENCE [LARGE SCALE GENOMIC DNA]</scope>
    <source>
        <strain evidence="2 3">SC-9</strain>
    </source>
</reference>
<feature type="region of interest" description="Disordered" evidence="1">
    <location>
        <begin position="1"/>
        <end position="22"/>
    </location>
</feature>
<evidence type="ECO:0000313" key="3">
    <source>
        <dbReference type="Proteomes" id="UP001360560"/>
    </source>
</evidence>
<dbReference type="InterPro" id="IPR021463">
    <property type="entry name" value="Methyltransf_34"/>
</dbReference>
<accession>A0AAV5QIU8</accession>
<comment type="caution">
    <text evidence="2">The sequence shown here is derived from an EMBL/GenBank/DDBJ whole genome shotgun (WGS) entry which is preliminary data.</text>
</comment>
<dbReference type="GeneID" id="90072511"/>
<name>A0AAV5QIU8_9ASCO</name>
<gene>
    <name evidence="2" type="ORF">DASC09_018570</name>
</gene>
<organism evidence="2 3">
    <name type="scientific">Saccharomycopsis crataegensis</name>
    <dbReference type="NCBI Taxonomy" id="43959"/>
    <lineage>
        <taxon>Eukaryota</taxon>
        <taxon>Fungi</taxon>
        <taxon>Dikarya</taxon>
        <taxon>Ascomycota</taxon>
        <taxon>Saccharomycotina</taxon>
        <taxon>Saccharomycetes</taxon>
        <taxon>Saccharomycopsidaceae</taxon>
        <taxon>Saccharomycopsis</taxon>
    </lineage>
</organism>
<keyword evidence="3" id="KW-1185">Reference proteome</keyword>
<evidence type="ECO:0000256" key="1">
    <source>
        <dbReference type="SAM" id="MobiDB-lite"/>
    </source>
</evidence>
<feature type="compositionally biased region" description="Polar residues" evidence="1">
    <location>
        <begin position="1"/>
        <end position="11"/>
    </location>
</feature>
<dbReference type="AlphaFoldDB" id="A0AAV5QIU8"/>
<dbReference type="Pfam" id="PF11312">
    <property type="entry name" value="Methyltransf_34"/>
    <property type="match status" value="1"/>
</dbReference>
<dbReference type="Proteomes" id="UP001360560">
    <property type="component" value="Unassembled WGS sequence"/>
</dbReference>
<protein>
    <submittedName>
        <fullName evidence="2">25S rRNA (Uracil2843-N3)-methyltransferase</fullName>
    </submittedName>
</protein>
<proteinExistence type="predicted"/>
<sequence>MSGNKSKMNQQGKGGKEEGKSSIVPFDDIKTKTGQEILDLFEVVFKDQLQSEQLYDQIQLIKQQLYERNYLEAFGDGTRNKFYMARWSPSRALAYASIFSYLEEVYHLLTSIKTSEDNLVNCLSIGGGAGGEFVGIASVFSRMMENSANIGSKKVKVNIVDISDWHDGLKDIFGYIDTNWLVGSSDLSYTFDKRDILQMGVEELGLASQNFITSLFTTNELFRENKVEAIRFLQKLNKYCIKGCYFLIVESAGSFSHIDIGSKTFPIQFLIDTILTGKPGEDGSWELINRDDSCWFRIEKHLNYSMKLENMRFFYRLYRKC</sequence>
<evidence type="ECO:0000313" key="2">
    <source>
        <dbReference type="EMBL" id="GMM34532.1"/>
    </source>
</evidence>
<dbReference type="EMBL" id="BTFZ01000003">
    <property type="protein sequence ID" value="GMM34532.1"/>
    <property type="molecule type" value="Genomic_DNA"/>
</dbReference>